<accession>A0A2D4PQQ7</accession>
<organism evidence="1">
    <name type="scientific">Micrurus surinamensis</name>
    <name type="common">Surinam coral snake</name>
    <dbReference type="NCBI Taxonomy" id="129470"/>
    <lineage>
        <taxon>Eukaryota</taxon>
        <taxon>Metazoa</taxon>
        <taxon>Chordata</taxon>
        <taxon>Craniata</taxon>
        <taxon>Vertebrata</taxon>
        <taxon>Euteleostomi</taxon>
        <taxon>Lepidosauria</taxon>
        <taxon>Squamata</taxon>
        <taxon>Bifurcata</taxon>
        <taxon>Unidentata</taxon>
        <taxon>Episquamata</taxon>
        <taxon>Toxicofera</taxon>
        <taxon>Serpentes</taxon>
        <taxon>Colubroidea</taxon>
        <taxon>Elapidae</taxon>
        <taxon>Elapinae</taxon>
        <taxon>Micrurus</taxon>
    </lineage>
</organism>
<name>A0A2D4PQQ7_MICSU</name>
<reference evidence="1" key="2">
    <citation type="submission" date="2017-11" db="EMBL/GenBank/DDBJ databases">
        <title>Coralsnake Venomics: Analyses of Venom Gland Transcriptomes and Proteomes of Six Brazilian Taxa.</title>
        <authorList>
            <person name="Aird S.D."/>
            <person name="Jorge da Silva N."/>
            <person name="Qiu L."/>
            <person name="Villar-Briones A."/>
            <person name="Aparecida-Saddi V."/>
            <person name="Campos-Telles M.P."/>
            <person name="Grau M."/>
            <person name="Mikheyev A.S."/>
        </authorList>
    </citation>
    <scope>NUCLEOTIDE SEQUENCE</scope>
    <source>
        <tissue evidence="1">Venom_gland</tissue>
    </source>
</reference>
<proteinExistence type="predicted"/>
<reference evidence="1" key="1">
    <citation type="submission" date="2017-07" db="EMBL/GenBank/DDBJ databases">
        <authorList>
            <person name="Mikheyev A."/>
            <person name="Grau M."/>
        </authorList>
    </citation>
    <scope>NUCLEOTIDE SEQUENCE</scope>
    <source>
        <tissue evidence="1">Venom_gland</tissue>
    </source>
</reference>
<sequence>MGRAPILSKGKDGRPKKCIKYYGTEEVHSLQKSSRLGRMFATCLTGQKLKKKQNPQFPALEAAGIREAAQISYHLPVKVRESKKQYNLGDTEETTMDIYIMTAIMTKHMHTSSNRAMIHQKLIISSAHLKRPYA</sequence>
<protein>
    <submittedName>
        <fullName evidence="1">Uncharacterized protein</fullName>
    </submittedName>
</protein>
<evidence type="ECO:0000313" key="1">
    <source>
        <dbReference type="EMBL" id="LAB60347.1"/>
    </source>
</evidence>
<dbReference type="AlphaFoldDB" id="A0A2D4PQQ7"/>
<dbReference type="EMBL" id="IACN01079784">
    <property type="protein sequence ID" value="LAB60347.1"/>
    <property type="molecule type" value="Transcribed_RNA"/>
</dbReference>